<feature type="region of interest" description="Disordered" evidence="10">
    <location>
        <begin position="1146"/>
        <end position="1173"/>
    </location>
</feature>
<organism evidence="12 13">
    <name type="scientific">Ramazzottius varieornatus</name>
    <name type="common">Water bear</name>
    <name type="synonym">Tardigrade</name>
    <dbReference type="NCBI Taxonomy" id="947166"/>
    <lineage>
        <taxon>Eukaryota</taxon>
        <taxon>Metazoa</taxon>
        <taxon>Ecdysozoa</taxon>
        <taxon>Tardigrada</taxon>
        <taxon>Eutardigrada</taxon>
        <taxon>Parachela</taxon>
        <taxon>Hypsibioidea</taxon>
        <taxon>Ramazzottiidae</taxon>
        <taxon>Ramazzottius</taxon>
    </lineage>
</organism>
<dbReference type="OrthoDB" id="2281547at2759"/>
<gene>
    <name evidence="12" type="primary">RvY_05006-1</name>
    <name evidence="12" type="synonym">RvY_05006.1</name>
    <name evidence="12" type="ORF">RvY_05006</name>
</gene>
<dbReference type="Proteomes" id="UP000186922">
    <property type="component" value="Unassembled WGS sequence"/>
</dbReference>
<accession>A0A1D1UX35</accession>
<keyword evidence="7 9" id="KW-0539">Nucleus</keyword>
<comment type="similarity">
    <text evidence="2 9">Belongs to the Mediator complex subunit 1 family.</text>
</comment>
<feature type="compositionally biased region" description="Basic and acidic residues" evidence="10">
    <location>
        <begin position="741"/>
        <end position="750"/>
    </location>
</feature>
<sequence>MDIGSLFGALRAAANSMQEIQKKMVITAPTRSTLLDSYDTLIEKYCSANGLRLYKEQVPTAQETLMYYIDTDDFRTDIQIAKDFVEEVWVHHPLKMQPEGCPKMAKALRLKDMMEFHEHMKGLQNMYSLTPERHLRRPLFLCLTNLENDLMSMDQHISQWQMPPLDMVKYSPCGLLVPRSEGKPLRVGFFVAPSDLVERDGSLMRADFVVLGARQIGLWASVTVTAISNAEWLPSTPTFRRVFRSEEGFISCDFAPLEECNPLELSGSFVLTLKEPIIVTDRVSEELEVLTGFPVRTDDTSSQPYLQVLHNQFFTGKSLPHSDAPYKFVIAGQHHAYSLHAPNELTRFVTEVCFAHVSVLPSILNGLRRQATINKLFSGCMRNVAENEIISPFAFDVTYSSPRSLMVEFSHPLDSSPVKVQIGLAENGSPSWAMQQSSPALCTDAAANTWLRKTLSIPVVLRTIIKRFAESYVDEPTKSHTRTAAARPIQQIQKPPLADIQIPPSLIVQHVETLPPIQKTAPSITALLESKSTPPPLLLSANQGRGTKMEKMLMDKKPASRDKTVSPKSMTMDKSEHTKKLKALYETNGKKQSLKTKRKAESFDLDLKPKKRKSMADIASSSHAGSSKSSDSSSSLENELTKPVASPMGRIRIAKSELSPHGSPITIKLIKRESTDSGMQAVIVNKEPPKKKKTKPAGPPEPKKLKKGLLAETPPPPPEVPKKIKREPGVDTPDTPLLVSELKKPKKEVLSDFSFLPEPKPSKFKPELGVLETHLLQSKKGSPNKSPTERKSAPPTPVSNTKVTLIPTKLTAPAAASSPSKSKEGPVRSAHFQPASSRSPVPLSNSPSKSPVPGMASSSAPIFQPPKPPSSIRDLPRIPKKNANAAATPKAASFAVQSLASPLGTHATPAQVAAVYGQLIDKIFAESPTKEALSPAPNVVPFQPPTTQSSLGTIQIQTFPQGLQSGALQENIDKVIAASTAERQPRPNPGLVIDIPPHSDLGDTNKSGTRGSTSSETIASPLVKSRNPTKSLNVLAIVDRLAKQSKSRVDSGPDNSGDSSDVQDSVFKQLTGPSDATDGRQRSDENTTGSAEAAQDRTSTPTKMAMLVQYDDSTDDDTLDETGPRGLKEVKHTVRVEVVSPEIGEPTSFTFRTKPSASAGELGDSLGLDMGKTQPTGAAEIAALTASPPPTDSLLNAPDRTSPVILDDELLDAAFLSPETDDRS</sequence>
<feature type="compositionally biased region" description="Polar residues" evidence="10">
    <location>
        <begin position="834"/>
        <end position="849"/>
    </location>
</feature>
<comment type="caution">
    <text evidence="12">The sequence shown here is derived from an EMBL/GenBank/DDBJ whole genome shotgun (WGS) entry which is preliminary data.</text>
</comment>
<feature type="region of interest" description="Disordered" evidence="10">
    <location>
        <begin position="554"/>
        <end position="659"/>
    </location>
</feature>
<feature type="compositionally biased region" description="Basic and acidic residues" evidence="10">
    <location>
        <begin position="554"/>
        <end position="578"/>
    </location>
</feature>
<dbReference type="InterPro" id="IPR051999">
    <property type="entry name" value="Mediator_complex_subunit_1"/>
</dbReference>
<evidence type="ECO:0000313" key="12">
    <source>
        <dbReference type="EMBL" id="GAU93005.1"/>
    </source>
</evidence>
<feature type="compositionally biased region" description="Low complexity" evidence="10">
    <location>
        <begin position="881"/>
        <end position="891"/>
    </location>
</feature>
<keyword evidence="13" id="KW-1185">Reference proteome</keyword>
<feature type="compositionally biased region" description="Low complexity" evidence="10">
    <location>
        <begin position="620"/>
        <end position="635"/>
    </location>
</feature>
<feature type="region of interest" description="Disordered" evidence="10">
    <location>
        <begin position="976"/>
        <end position="1025"/>
    </location>
</feature>
<feature type="compositionally biased region" description="Polar residues" evidence="10">
    <location>
        <begin position="775"/>
        <end position="786"/>
    </location>
</feature>
<evidence type="ECO:0000259" key="11">
    <source>
        <dbReference type="Pfam" id="PF10744"/>
    </source>
</evidence>
<comment type="subcellular location">
    <subcellularLocation>
        <location evidence="1 9">Nucleus</location>
    </subcellularLocation>
</comment>
<feature type="compositionally biased region" description="Low complexity" evidence="10">
    <location>
        <begin position="1050"/>
        <end position="1060"/>
    </location>
</feature>
<evidence type="ECO:0000256" key="6">
    <source>
        <dbReference type="ARBA" id="ARBA00023163"/>
    </source>
</evidence>
<evidence type="ECO:0000256" key="7">
    <source>
        <dbReference type="ARBA" id="ARBA00023242"/>
    </source>
</evidence>
<dbReference type="STRING" id="947166.A0A1D1UX35"/>
<dbReference type="GO" id="GO:0003712">
    <property type="term" value="F:transcription coregulator activity"/>
    <property type="evidence" value="ECO:0007669"/>
    <property type="project" value="InterPro"/>
</dbReference>
<keyword evidence="6 9" id="KW-0804">Transcription</keyword>
<evidence type="ECO:0000256" key="9">
    <source>
        <dbReference type="RuleBase" id="RU364059"/>
    </source>
</evidence>
<feature type="compositionally biased region" description="Polar residues" evidence="10">
    <location>
        <begin position="1086"/>
        <end position="1102"/>
    </location>
</feature>
<dbReference type="AlphaFoldDB" id="A0A1D1UX35"/>
<feature type="region of interest" description="Disordered" evidence="10">
    <location>
        <begin position="671"/>
        <end position="891"/>
    </location>
</feature>
<dbReference type="PANTHER" id="PTHR12881:SF10">
    <property type="entry name" value="MEDIATOR OF RNA POLYMERASE II TRANSCRIPTION SUBUNIT 1"/>
    <property type="match status" value="1"/>
</dbReference>
<keyword evidence="5 9" id="KW-0010">Activator</keyword>
<evidence type="ECO:0000256" key="3">
    <source>
        <dbReference type="ARBA" id="ARBA00020612"/>
    </source>
</evidence>
<comment type="function">
    <text evidence="9">Component of the Mediator complex, a coactivator involved in the regulated transcription of nearly all RNA polymerase II-dependent genes. Mediator functions as a bridge to convey information from gene-specific regulatory proteins to the basal RNA polymerase II transcription machinery. Mediator is recruited to promoters by direct interactions with regulatory proteins and serves as a scaffold for the assembly of a functional preinitiation complex with RNA polymerase II and the general transcription factors.</text>
</comment>
<dbReference type="EMBL" id="BDGG01000002">
    <property type="protein sequence ID" value="GAU93005.1"/>
    <property type="molecule type" value="Genomic_DNA"/>
</dbReference>
<feature type="compositionally biased region" description="Basic and acidic residues" evidence="10">
    <location>
        <begin position="720"/>
        <end position="729"/>
    </location>
</feature>
<dbReference type="PANTHER" id="PTHR12881">
    <property type="entry name" value="MEDIATOR OF RNA POLYMERASE II TRANSCRIPTION SUBUNIT 1"/>
    <property type="match status" value="1"/>
</dbReference>
<evidence type="ECO:0000256" key="8">
    <source>
        <dbReference type="ARBA" id="ARBA00031254"/>
    </source>
</evidence>
<feature type="compositionally biased region" description="Polar residues" evidence="10">
    <location>
        <begin position="1002"/>
        <end position="1018"/>
    </location>
</feature>
<dbReference type="InterPro" id="IPR019680">
    <property type="entry name" value="Mediator_Med1"/>
</dbReference>
<proteinExistence type="inferred from homology"/>
<evidence type="ECO:0000256" key="4">
    <source>
        <dbReference type="ARBA" id="ARBA00023015"/>
    </source>
</evidence>
<feature type="region of interest" description="Disordered" evidence="10">
    <location>
        <begin position="1043"/>
        <end position="1102"/>
    </location>
</feature>
<evidence type="ECO:0000256" key="2">
    <source>
        <dbReference type="ARBA" id="ARBA00006210"/>
    </source>
</evidence>
<feature type="compositionally biased region" description="Basic and acidic residues" evidence="10">
    <location>
        <begin position="599"/>
        <end position="608"/>
    </location>
</feature>
<name>A0A1D1UX35_RAMVA</name>
<protein>
    <recommendedName>
        <fullName evidence="3 9">Mediator of RNA polymerase II transcription subunit 1</fullName>
    </recommendedName>
    <alternativeName>
        <fullName evidence="8 9">Mediator complex subunit 1</fullName>
    </alternativeName>
</protein>
<evidence type="ECO:0000256" key="10">
    <source>
        <dbReference type="SAM" id="MobiDB-lite"/>
    </source>
</evidence>
<keyword evidence="4 9" id="KW-0805">Transcription regulation</keyword>
<evidence type="ECO:0000256" key="5">
    <source>
        <dbReference type="ARBA" id="ARBA00023159"/>
    </source>
</evidence>
<dbReference type="GO" id="GO:0016592">
    <property type="term" value="C:mediator complex"/>
    <property type="evidence" value="ECO:0007669"/>
    <property type="project" value="InterPro"/>
</dbReference>
<feature type="domain" description="Mediator complex subunit Med1" evidence="11">
    <location>
        <begin position="266"/>
        <end position="381"/>
    </location>
</feature>
<dbReference type="Pfam" id="PF10744">
    <property type="entry name" value="Med1"/>
    <property type="match status" value="1"/>
</dbReference>
<evidence type="ECO:0000313" key="13">
    <source>
        <dbReference type="Proteomes" id="UP000186922"/>
    </source>
</evidence>
<reference evidence="12 13" key="1">
    <citation type="journal article" date="2016" name="Nat. Commun.">
        <title>Extremotolerant tardigrade genome and improved radiotolerance of human cultured cells by tardigrade-unique protein.</title>
        <authorList>
            <person name="Hashimoto T."/>
            <person name="Horikawa D.D."/>
            <person name="Saito Y."/>
            <person name="Kuwahara H."/>
            <person name="Kozuka-Hata H."/>
            <person name="Shin-I T."/>
            <person name="Minakuchi Y."/>
            <person name="Ohishi K."/>
            <person name="Motoyama A."/>
            <person name="Aizu T."/>
            <person name="Enomoto A."/>
            <person name="Kondo K."/>
            <person name="Tanaka S."/>
            <person name="Hara Y."/>
            <person name="Koshikawa S."/>
            <person name="Sagara H."/>
            <person name="Miura T."/>
            <person name="Yokobori S."/>
            <person name="Miyagawa K."/>
            <person name="Suzuki Y."/>
            <person name="Kubo T."/>
            <person name="Oyama M."/>
            <person name="Kohara Y."/>
            <person name="Fujiyama A."/>
            <person name="Arakawa K."/>
            <person name="Katayama T."/>
            <person name="Toyoda A."/>
            <person name="Kunieda T."/>
        </authorList>
    </citation>
    <scope>NUCLEOTIDE SEQUENCE [LARGE SCALE GENOMIC DNA]</scope>
    <source>
        <strain evidence="12 13">YOKOZUNA-1</strain>
    </source>
</reference>
<evidence type="ECO:0000256" key="1">
    <source>
        <dbReference type="ARBA" id="ARBA00004123"/>
    </source>
</evidence>
<dbReference type="GO" id="GO:0045944">
    <property type="term" value="P:positive regulation of transcription by RNA polymerase II"/>
    <property type="evidence" value="ECO:0007669"/>
    <property type="project" value="UniProtKB-ARBA"/>
</dbReference>
<feature type="compositionally biased region" description="Polar residues" evidence="10">
    <location>
        <begin position="1147"/>
        <end position="1156"/>
    </location>
</feature>
<feature type="compositionally biased region" description="Polar residues" evidence="10">
    <location>
        <begin position="1062"/>
        <end position="1074"/>
    </location>
</feature>